<dbReference type="PANTHER" id="PTHR35529:SF1">
    <property type="entry name" value="MANGANESE EFFLUX PUMP MNTP-RELATED"/>
    <property type="match status" value="1"/>
</dbReference>
<evidence type="ECO:0000313" key="7">
    <source>
        <dbReference type="Proteomes" id="UP000595564"/>
    </source>
</evidence>
<dbReference type="KEGG" id="thyd:TTHT_0897"/>
<evidence type="ECO:0000256" key="3">
    <source>
        <dbReference type="ARBA" id="ARBA00022989"/>
    </source>
</evidence>
<evidence type="ECO:0000256" key="5">
    <source>
        <dbReference type="SAM" id="Phobius"/>
    </source>
</evidence>
<accession>A0A7R6PMT1</accession>
<evidence type="ECO:0000256" key="4">
    <source>
        <dbReference type="ARBA" id="ARBA00023136"/>
    </source>
</evidence>
<keyword evidence="1" id="KW-1003">Cell membrane</keyword>
<feature type="transmembrane region" description="Helical" evidence="5">
    <location>
        <begin position="133"/>
        <end position="153"/>
    </location>
</feature>
<feature type="transmembrane region" description="Helical" evidence="5">
    <location>
        <begin position="40"/>
        <end position="61"/>
    </location>
</feature>
<gene>
    <name evidence="6" type="ORF">TTHT_0897</name>
</gene>
<evidence type="ECO:0000313" key="6">
    <source>
        <dbReference type="EMBL" id="BBB32453.1"/>
    </source>
</evidence>
<proteinExistence type="predicted"/>
<dbReference type="RefSeq" id="WP_201328804.1">
    <property type="nucleotide sequence ID" value="NZ_AP017470.1"/>
</dbReference>
<keyword evidence="4 5" id="KW-0472">Membrane</keyword>
<dbReference type="EMBL" id="AP017470">
    <property type="protein sequence ID" value="BBB32453.1"/>
    <property type="molecule type" value="Genomic_DNA"/>
</dbReference>
<dbReference type="InterPro" id="IPR003810">
    <property type="entry name" value="Mntp/YtaF"/>
</dbReference>
<dbReference type="PANTHER" id="PTHR35529">
    <property type="entry name" value="MANGANESE EFFLUX PUMP MNTP-RELATED"/>
    <property type="match status" value="1"/>
</dbReference>
<organism evidence="6 7">
    <name type="scientific">Thermotomaculum hydrothermale</name>
    <dbReference type="NCBI Taxonomy" id="981385"/>
    <lineage>
        <taxon>Bacteria</taxon>
        <taxon>Pseudomonadati</taxon>
        <taxon>Acidobacteriota</taxon>
        <taxon>Holophagae</taxon>
        <taxon>Thermotomaculales</taxon>
        <taxon>Thermotomaculaceae</taxon>
        <taxon>Thermotomaculum</taxon>
    </lineage>
</organism>
<dbReference type="Pfam" id="PF02659">
    <property type="entry name" value="Mntp"/>
    <property type="match status" value="1"/>
</dbReference>
<evidence type="ECO:0008006" key="8">
    <source>
        <dbReference type="Google" id="ProtNLM"/>
    </source>
</evidence>
<feature type="transmembrane region" description="Helical" evidence="5">
    <location>
        <begin position="165"/>
        <end position="183"/>
    </location>
</feature>
<name>A0A7R6PMT1_9BACT</name>
<keyword evidence="2 5" id="KW-0812">Transmembrane</keyword>
<feature type="transmembrane region" description="Helical" evidence="5">
    <location>
        <begin position="6"/>
        <end position="28"/>
    </location>
</feature>
<feature type="transmembrane region" description="Helical" evidence="5">
    <location>
        <begin position="106"/>
        <end position="127"/>
    </location>
</feature>
<dbReference type="AlphaFoldDB" id="A0A7R6PMT1"/>
<sequence length="184" mass="20497">MHFTEILLIAFSLGIDALAVSVSLSLFLKNPEKRQKFRIFFHFGLFQFLFPIVGYYLILIFNIHSGRFGNVIGGIILIILGLKMFVEGFKKEDEKFDKNKDLTRGFPLILFSAGVSIDALSVGVSMALIKKSIWFLAIMAGILTSLMSYIGIGFGKNLGLKFGEYSEFLGGTILFLLGIKVGFF</sequence>
<feature type="transmembrane region" description="Helical" evidence="5">
    <location>
        <begin position="67"/>
        <end position="86"/>
    </location>
</feature>
<evidence type="ECO:0000256" key="1">
    <source>
        <dbReference type="ARBA" id="ARBA00022475"/>
    </source>
</evidence>
<reference evidence="6 7" key="1">
    <citation type="journal article" date="2012" name="Extremophiles">
        <title>Thermotomaculum hydrothermale gen. nov., sp. nov., a novel heterotrophic thermophile within the phylum Acidobacteria from a deep-sea hydrothermal vent chimney in the Southern Okinawa Trough.</title>
        <authorList>
            <person name="Izumi H."/>
            <person name="Nunoura T."/>
            <person name="Miyazaki M."/>
            <person name="Mino S."/>
            <person name="Toki T."/>
            <person name="Takai K."/>
            <person name="Sako Y."/>
            <person name="Sawabe T."/>
            <person name="Nakagawa S."/>
        </authorList>
    </citation>
    <scope>NUCLEOTIDE SEQUENCE [LARGE SCALE GENOMIC DNA]</scope>
    <source>
        <strain evidence="6 7">AC55</strain>
    </source>
</reference>
<protein>
    <recommendedName>
        <fullName evidence="8">Manganese efflux pump MntP</fullName>
    </recommendedName>
</protein>
<keyword evidence="7" id="KW-1185">Reference proteome</keyword>
<keyword evidence="3 5" id="KW-1133">Transmembrane helix</keyword>
<evidence type="ECO:0000256" key="2">
    <source>
        <dbReference type="ARBA" id="ARBA00022692"/>
    </source>
</evidence>
<dbReference type="Proteomes" id="UP000595564">
    <property type="component" value="Chromosome"/>
</dbReference>